<gene>
    <name evidence="2" type="ORF">KFL_005340060</name>
</gene>
<dbReference type="Pfam" id="PF13640">
    <property type="entry name" value="2OG-FeII_Oxy_3"/>
    <property type="match status" value="1"/>
</dbReference>
<sequence>MEPLSLVQNFQKLQTALRKIVKDGLRLGSIETEGTFYGKRYKSTTYGQKERLLANTVKELYGSFAEKNVFCCGGLVKLPEHDLKSVIVKLVDGPPQSSTLPSSATETGQSGPNTTLAESITNLILKNVIEKSSIAGFGDLKEGANVVDYSVRKAWESFFHLDFDYSYKPSSRTYIPGLSRGYLVRLGLGSQGRLDHLEWRATIEAVSTKALKTKRSVEDPEYYTATFTAKVTKDDRSLKTTVTAGKVEEPQEAYAHVDLYDKNALQLSYECECGERAAKSALTWCDHAVATLVALVDPLANKKRPDFEYNKALFLQPIMKHIQERMAHGARISLLPYKINVYGEGGFFKRHVDSPRDVKNMIGTLVVCLPSEHEGGELVVSHGGVDHVFDFAPRSGDRERVQWAAMYGDCVHEVKEVKRGFRATLTFSIIQEEEPKEEESPYWICRSDPEVPRVRDNLSDIGYKINADVGHYDLPKMEDEVSSGPWNKPEAERKAQSIVEALRALDPAPDYVTILLSHDYTQANLLRPEILKGSDWVLHQAVAGAFPVKMLTVVTRDHWNLPDESNEDFHEGQGAAKYSCYAFTKEDLAWLVGEGPKPEYKWAASAAAGKTLLVAPTAAQKAKLEERESGYSGNEYEEGGETLSVYFEAALVIEIAKKV</sequence>
<dbReference type="OrthoDB" id="3058546at2759"/>
<name>A0A1Y1IK67_KLENI</name>
<dbReference type="AlphaFoldDB" id="A0A1Y1IK67"/>
<dbReference type="InterPro" id="IPR044862">
    <property type="entry name" value="Pro_4_hyd_alph_FE2OG_OXY"/>
</dbReference>
<dbReference type="PROSITE" id="PS51471">
    <property type="entry name" value="FE2OG_OXY"/>
    <property type="match status" value="1"/>
</dbReference>
<dbReference type="Proteomes" id="UP000054558">
    <property type="component" value="Unassembled WGS sequence"/>
</dbReference>
<protein>
    <recommendedName>
        <fullName evidence="1">Fe2OG dioxygenase domain-containing protein</fullName>
    </recommendedName>
</protein>
<evidence type="ECO:0000313" key="2">
    <source>
        <dbReference type="EMBL" id="GAQ89541.1"/>
    </source>
</evidence>
<dbReference type="PANTHER" id="PTHR33099:SF14">
    <property type="entry name" value="PROLYL 4-HYDROXYLASE ALPHA SUBUNIT FE(2+) 2OG DIOXYGENASE DOMAIN-CONTAINING PROTEIN"/>
    <property type="match status" value="1"/>
</dbReference>
<evidence type="ECO:0000313" key="3">
    <source>
        <dbReference type="Proteomes" id="UP000054558"/>
    </source>
</evidence>
<feature type="domain" description="Fe2OG dioxygenase" evidence="1">
    <location>
        <begin position="333"/>
        <end position="431"/>
    </location>
</feature>
<dbReference type="PANTHER" id="PTHR33099">
    <property type="entry name" value="FE2OG DIOXYGENASE DOMAIN-CONTAINING PROTEIN"/>
    <property type="match status" value="1"/>
</dbReference>
<keyword evidence="3" id="KW-1185">Reference proteome</keyword>
<dbReference type="EMBL" id="DF237483">
    <property type="protein sequence ID" value="GAQ89541.1"/>
    <property type="molecule type" value="Genomic_DNA"/>
</dbReference>
<reference evidence="2 3" key="1">
    <citation type="journal article" date="2014" name="Nat. Commun.">
        <title>Klebsormidium flaccidum genome reveals primary factors for plant terrestrial adaptation.</title>
        <authorList>
            <person name="Hori K."/>
            <person name="Maruyama F."/>
            <person name="Fujisawa T."/>
            <person name="Togashi T."/>
            <person name="Yamamoto N."/>
            <person name="Seo M."/>
            <person name="Sato S."/>
            <person name="Yamada T."/>
            <person name="Mori H."/>
            <person name="Tajima N."/>
            <person name="Moriyama T."/>
            <person name="Ikeuchi M."/>
            <person name="Watanabe M."/>
            <person name="Wada H."/>
            <person name="Kobayashi K."/>
            <person name="Saito M."/>
            <person name="Masuda T."/>
            <person name="Sasaki-Sekimoto Y."/>
            <person name="Mashiguchi K."/>
            <person name="Awai K."/>
            <person name="Shimojima M."/>
            <person name="Masuda S."/>
            <person name="Iwai M."/>
            <person name="Nobusawa T."/>
            <person name="Narise T."/>
            <person name="Kondo S."/>
            <person name="Saito H."/>
            <person name="Sato R."/>
            <person name="Murakawa M."/>
            <person name="Ihara Y."/>
            <person name="Oshima-Yamada Y."/>
            <person name="Ohtaka K."/>
            <person name="Satoh M."/>
            <person name="Sonobe K."/>
            <person name="Ishii M."/>
            <person name="Ohtani R."/>
            <person name="Kanamori-Sato M."/>
            <person name="Honoki R."/>
            <person name="Miyazaki D."/>
            <person name="Mochizuki H."/>
            <person name="Umetsu J."/>
            <person name="Higashi K."/>
            <person name="Shibata D."/>
            <person name="Kamiya Y."/>
            <person name="Sato N."/>
            <person name="Nakamura Y."/>
            <person name="Tabata S."/>
            <person name="Ida S."/>
            <person name="Kurokawa K."/>
            <person name="Ohta H."/>
        </authorList>
    </citation>
    <scope>NUCLEOTIDE SEQUENCE [LARGE SCALE GENOMIC DNA]</scope>
    <source>
        <strain evidence="2 3">NIES-2285</strain>
    </source>
</reference>
<proteinExistence type="predicted"/>
<accession>A0A1Y1IK67</accession>
<evidence type="ECO:0000259" key="1">
    <source>
        <dbReference type="PROSITE" id="PS51471"/>
    </source>
</evidence>
<dbReference type="Gene3D" id="2.60.120.620">
    <property type="entry name" value="q2cbj1_9rhob like domain"/>
    <property type="match status" value="1"/>
</dbReference>
<organism evidence="2 3">
    <name type="scientific">Klebsormidium nitens</name>
    <name type="common">Green alga</name>
    <name type="synonym">Ulothrix nitens</name>
    <dbReference type="NCBI Taxonomy" id="105231"/>
    <lineage>
        <taxon>Eukaryota</taxon>
        <taxon>Viridiplantae</taxon>
        <taxon>Streptophyta</taxon>
        <taxon>Klebsormidiophyceae</taxon>
        <taxon>Klebsormidiales</taxon>
        <taxon>Klebsormidiaceae</taxon>
        <taxon>Klebsormidium</taxon>
    </lineage>
</organism>
<dbReference type="InterPro" id="IPR005123">
    <property type="entry name" value="Oxoglu/Fe-dep_dioxygenase_dom"/>
</dbReference>